<gene>
    <name evidence="3" type="ORF">S01H1_55275</name>
</gene>
<dbReference type="Gene3D" id="3.90.220.20">
    <property type="entry name" value="DNA methylase specificity domains"/>
    <property type="match status" value="1"/>
</dbReference>
<reference evidence="3" key="1">
    <citation type="journal article" date="2014" name="Front. Microbiol.">
        <title>High frequency of phylogenetically diverse reductive dehalogenase-homologous genes in deep subseafloor sedimentary metagenomes.</title>
        <authorList>
            <person name="Kawai M."/>
            <person name="Futagami T."/>
            <person name="Toyoda A."/>
            <person name="Takaki Y."/>
            <person name="Nishi S."/>
            <person name="Hori S."/>
            <person name="Arai W."/>
            <person name="Tsubouchi T."/>
            <person name="Morono Y."/>
            <person name="Uchiyama I."/>
            <person name="Ito T."/>
            <person name="Fujiyama A."/>
            <person name="Inagaki F."/>
            <person name="Takami H."/>
        </authorList>
    </citation>
    <scope>NUCLEOTIDE SEQUENCE</scope>
    <source>
        <strain evidence="3">Expedition CK06-06</strain>
    </source>
</reference>
<dbReference type="AlphaFoldDB" id="X0XGE7"/>
<feature type="non-terminal residue" evidence="3">
    <location>
        <position position="1"/>
    </location>
</feature>
<evidence type="ECO:0000256" key="1">
    <source>
        <dbReference type="ARBA" id="ARBA00022747"/>
    </source>
</evidence>
<dbReference type="InterPro" id="IPR044946">
    <property type="entry name" value="Restrct_endonuc_typeI_TRD_sf"/>
</dbReference>
<accession>X0XGE7</accession>
<sequence length="182" mass="20902">LPLDSLATRQMLPMDHYDYAAAQSSLALFEKGDILFGAMRPYQHKVVVAPFNGVTRTTMFVIRPKESYLHAYSYLNLFQNSSIEYATLICNGVDRPYVVWNRAMERMKVFLPKEETLIEFEKMAGPILTNIREFYFIQRNLAEARDLLLPRLISGKLSVEDLDIQFPPSMQEEATESEPANA</sequence>
<organism evidence="3">
    <name type="scientific">marine sediment metagenome</name>
    <dbReference type="NCBI Taxonomy" id="412755"/>
    <lineage>
        <taxon>unclassified sequences</taxon>
        <taxon>metagenomes</taxon>
        <taxon>ecological metagenomes</taxon>
    </lineage>
</organism>
<evidence type="ECO:0000256" key="2">
    <source>
        <dbReference type="ARBA" id="ARBA00023125"/>
    </source>
</evidence>
<evidence type="ECO:0000313" key="3">
    <source>
        <dbReference type="EMBL" id="GAG23996.1"/>
    </source>
</evidence>
<comment type="caution">
    <text evidence="3">The sequence shown here is derived from an EMBL/GenBank/DDBJ whole genome shotgun (WGS) entry which is preliminary data.</text>
</comment>
<protein>
    <recommendedName>
        <fullName evidence="4">Type I restriction modification DNA specificity domain-containing protein</fullName>
    </recommendedName>
</protein>
<evidence type="ECO:0008006" key="4">
    <source>
        <dbReference type="Google" id="ProtNLM"/>
    </source>
</evidence>
<dbReference type="GO" id="GO:0009307">
    <property type="term" value="P:DNA restriction-modification system"/>
    <property type="evidence" value="ECO:0007669"/>
    <property type="project" value="UniProtKB-KW"/>
</dbReference>
<keyword evidence="1" id="KW-0680">Restriction system</keyword>
<dbReference type="SUPFAM" id="SSF116734">
    <property type="entry name" value="DNA methylase specificity domain"/>
    <property type="match status" value="1"/>
</dbReference>
<name>X0XGE7_9ZZZZ</name>
<keyword evidence="2" id="KW-0238">DNA-binding</keyword>
<proteinExistence type="predicted"/>
<dbReference type="GO" id="GO:0003677">
    <property type="term" value="F:DNA binding"/>
    <property type="evidence" value="ECO:0007669"/>
    <property type="project" value="UniProtKB-KW"/>
</dbReference>
<dbReference type="EMBL" id="BARS01035921">
    <property type="protein sequence ID" value="GAG23996.1"/>
    <property type="molecule type" value="Genomic_DNA"/>
</dbReference>